<comment type="caution">
    <text evidence="1">The sequence shown here is derived from an EMBL/GenBank/DDBJ whole genome shotgun (WGS) entry which is preliminary data.</text>
</comment>
<dbReference type="EMBL" id="JACIDT010000035">
    <property type="protein sequence ID" value="MBB3928781.1"/>
    <property type="molecule type" value="Genomic_DNA"/>
</dbReference>
<protein>
    <submittedName>
        <fullName evidence="1">Uncharacterized protein</fullName>
    </submittedName>
</protein>
<keyword evidence="2" id="KW-1185">Reference proteome</keyword>
<organism evidence="1 2">
    <name type="scientific">Sphingobium jiangsuense</name>
    <dbReference type="NCBI Taxonomy" id="870476"/>
    <lineage>
        <taxon>Bacteria</taxon>
        <taxon>Pseudomonadati</taxon>
        <taxon>Pseudomonadota</taxon>
        <taxon>Alphaproteobacteria</taxon>
        <taxon>Sphingomonadales</taxon>
        <taxon>Sphingomonadaceae</taxon>
        <taxon>Sphingobium</taxon>
    </lineage>
</organism>
<name>A0A7W6FS23_9SPHN</name>
<accession>A0A7W6FS23</accession>
<proteinExistence type="predicted"/>
<dbReference type="AlphaFoldDB" id="A0A7W6FS23"/>
<evidence type="ECO:0000313" key="2">
    <source>
        <dbReference type="Proteomes" id="UP000571950"/>
    </source>
</evidence>
<evidence type="ECO:0000313" key="1">
    <source>
        <dbReference type="EMBL" id="MBB3928781.1"/>
    </source>
</evidence>
<dbReference type="Proteomes" id="UP000571950">
    <property type="component" value="Unassembled WGS sequence"/>
</dbReference>
<gene>
    <name evidence="1" type="ORF">GGR43_004526</name>
</gene>
<sequence length="57" mass="6541">MNDHTQWQRQTALNKYRRDRELAEQTGAPVHHEALVRNAAAYVGATPGEVRDWVRGL</sequence>
<dbReference type="RefSeq" id="WP_188073972.1">
    <property type="nucleotide sequence ID" value="NZ_BSPS01000156.1"/>
</dbReference>
<reference evidence="1 2" key="1">
    <citation type="submission" date="2020-08" db="EMBL/GenBank/DDBJ databases">
        <title>Genomic Encyclopedia of Type Strains, Phase IV (KMG-IV): sequencing the most valuable type-strain genomes for metagenomic binning, comparative biology and taxonomic classification.</title>
        <authorList>
            <person name="Goeker M."/>
        </authorList>
    </citation>
    <scope>NUCLEOTIDE SEQUENCE [LARGE SCALE GENOMIC DNA]</scope>
    <source>
        <strain evidence="1 2">DSM 26189</strain>
    </source>
</reference>